<keyword evidence="1" id="KW-0812">Transmembrane</keyword>
<comment type="caution">
    <text evidence="2">The sequence shown here is derived from an EMBL/GenBank/DDBJ whole genome shotgun (WGS) entry which is preliminary data.</text>
</comment>
<organism evidence="2 3">
    <name type="scientific">Conexibacter stalactiti</name>
    <dbReference type="NCBI Taxonomy" id="1940611"/>
    <lineage>
        <taxon>Bacteria</taxon>
        <taxon>Bacillati</taxon>
        <taxon>Actinomycetota</taxon>
        <taxon>Thermoleophilia</taxon>
        <taxon>Solirubrobacterales</taxon>
        <taxon>Conexibacteraceae</taxon>
        <taxon>Conexibacter</taxon>
    </lineage>
</organism>
<dbReference type="EMBL" id="JAWSTH010000018">
    <property type="protein sequence ID" value="MDW5594522.1"/>
    <property type="molecule type" value="Genomic_DNA"/>
</dbReference>
<evidence type="ECO:0008006" key="4">
    <source>
        <dbReference type="Google" id="ProtNLM"/>
    </source>
</evidence>
<keyword evidence="1" id="KW-0472">Membrane</keyword>
<proteinExistence type="predicted"/>
<evidence type="ECO:0000313" key="2">
    <source>
        <dbReference type="EMBL" id="MDW5594522.1"/>
    </source>
</evidence>
<sequence>MLAFLIFAAEGAVDHGSKTAFYVTGLILAGFAVLVGAIGVARPAFAEGEGTARIVLGATAILVVATLAAAIATSS</sequence>
<gene>
    <name evidence="2" type="ORF">R7226_09255</name>
</gene>
<keyword evidence="3" id="KW-1185">Reference proteome</keyword>
<evidence type="ECO:0000256" key="1">
    <source>
        <dbReference type="SAM" id="Phobius"/>
    </source>
</evidence>
<reference evidence="3" key="1">
    <citation type="submission" date="2023-07" db="EMBL/GenBank/DDBJ databases">
        <title>Conexibacter stalactiti sp. nov., isolated from stalactites in a lava cave and emended description of the genus Conexibacter.</title>
        <authorList>
            <person name="Lee S.D."/>
        </authorList>
    </citation>
    <scope>NUCLEOTIDE SEQUENCE [LARGE SCALE GENOMIC DNA]</scope>
    <source>
        <strain evidence="3">KCTC 39840</strain>
    </source>
</reference>
<feature type="transmembrane region" description="Helical" evidence="1">
    <location>
        <begin position="53"/>
        <end position="72"/>
    </location>
</feature>
<dbReference type="Proteomes" id="UP001284601">
    <property type="component" value="Unassembled WGS sequence"/>
</dbReference>
<name>A0ABU4HMP3_9ACTN</name>
<feature type="transmembrane region" description="Helical" evidence="1">
    <location>
        <begin position="21"/>
        <end position="41"/>
    </location>
</feature>
<dbReference type="RefSeq" id="WP_318596791.1">
    <property type="nucleotide sequence ID" value="NZ_JAWSTH010000018.1"/>
</dbReference>
<protein>
    <recommendedName>
        <fullName evidence="4">Integral membrane protein</fullName>
    </recommendedName>
</protein>
<evidence type="ECO:0000313" key="3">
    <source>
        <dbReference type="Proteomes" id="UP001284601"/>
    </source>
</evidence>
<accession>A0ABU4HMP3</accession>
<keyword evidence="1" id="KW-1133">Transmembrane helix</keyword>